<feature type="domain" description="Glycosyltransferase subfamily 4-like N-terminal" evidence="1">
    <location>
        <begin position="4"/>
        <end position="97"/>
    </location>
</feature>
<name>A0ABS7CF41_9BACL</name>
<sequence length="97" mass="11228">MPPKILFVATLDTHFRAFHLPVMRRFKEQGWEVHVAAKGDSELPFTDQKFNISIERSPLRLSNIKGCRQLKLLMERNDYRIVHCHTPMGGVLTRLAA</sequence>
<proteinExistence type="predicted"/>
<dbReference type="Gene3D" id="3.40.50.2000">
    <property type="entry name" value="Glycogen Phosphorylase B"/>
    <property type="match status" value="1"/>
</dbReference>
<evidence type="ECO:0000313" key="3">
    <source>
        <dbReference type="Proteomes" id="UP001519887"/>
    </source>
</evidence>
<dbReference type="Proteomes" id="UP001519887">
    <property type="component" value="Unassembled WGS sequence"/>
</dbReference>
<accession>A0ABS7CF41</accession>
<comment type="caution">
    <text evidence="2">The sequence shown here is derived from an EMBL/GenBank/DDBJ whole genome shotgun (WGS) entry which is preliminary data.</text>
</comment>
<reference evidence="2 3" key="1">
    <citation type="submission" date="2021-07" db="EMBL/GenBank/DDBJ databases">
        <title>Paenibacillus radiodurans sp. nov., isolated from the southeastern edge of Tengger Desert.</title>
        <authorList>
            <person name="Zhang G."/>
        </authorList>
    </citation>
    <scope>NUCLEOTIDE SEQUENCE [LARGE SCALE GENOMIC DNA]</scope>
    <source>
        <strain evidence="2 3">CCM 7311</strain>
    </source>
</reference>
<feature type="non-terminal residue" evidence="2">
    <location>
        <position position="97"/>
    </location>
</feature>
<evidence type="ECO:0000259" key="1">
    <source>
        <dbReference type="Pfam" id="PF13477"/>
    </source>
</evidence>
<evidence type="ECO:0000313" key="2">
    <source>
        <dbReference type="EMBL" id="MBW7459551.1"/>
    </source>
</evidence>
<dbReference type="EMBL" id="JAHZIK010001702">
    <property type="protein sequence ID" value="MBW7459551.1"/>
    <property type="molecule type" value="Genomic_DNA"/>
</dbReference>
<protein>
    <submittedName>
        <fullName evidence="2">Glycosyltransferase family 1 protein</fullName>
    </submittedName>
</protein>
<gene>
    <name evidence="2" type="ORF">K0U00_36385</name>
</gene>
<dbReference type="Pfam" id="PF13477">
    <property type="entry name" value="Glyco_trans_4_2"/>
    <property type="match status" value="1"/>
</dbReference>
<organism evidence="2 3">
    <name type="scientific">Paenibacillus sepulcri</name>
    <dbReference type="NCBI Taxonomy" id="359917"/>
    <lineage>
        <taxon>Bacteria</taxon>
        <taxon>Bacillati</taxon>
        <taxon>Bacillota</taxon>
        <taxon>Bacilli</taxon>
        <taxon>Bacillales</taxon>
        <taxon>Paenibacillaceae</taxon>
        <taxon>Paenibacillus</taxon>
    </lineage>
</organism>
<dbReference type="SUPFAM" id="SSF53756">
    <property type="entry name" value="UDP-Glycosyltransferase/glycogen phosphorylase"/>
    <property type="match status" value="1"/>
</dbReference>
<keyword evidence="3" id="KW-1185">Reference proteome</keyword>
<dbReference type="InterPro" id="IPR028098">
    <property type="entry name" value="Glyco_trans_4-like_N"/>
</dbReference>